<dbReference type="InterPro" id="IPR036322">
    <property type="entry name" value="WD40_repeat_dom_sf"/>
</dbReference>
<dbReference type="Gene3D" id="2.130.10.10">
    <property type="entry name" value="YVTN repeat-like/Quinoprotein amine dehydrogenase"/>
    <property type="match status" value="1"/>
</dbReference>
<keyword evidence="3 6" id="KW-0853">WD repeat</keyword>
<dbReference type="PaxDb" id="2903-EOD13394"/>
<evidence type="ECO:0000313" key="8">
    <source>
        <dbReference type="Proteomes" id="UP000013827"/>
    </source>
</evidence>
<evidence type="ECO:0000256" key="5">
    <source>
        <dbReference type="ARBA" id="ARBA00023242"/>
    </source>
</evidence>
<keyword evidence="5" id="KW-0539">Nucleus</keyword>
<dbReference type="Proteomes" id="UP000013827">
    <property type="component" value="Unassembled WGS sequence"/>
</dbReference>
<comment type="subcellular location">
    <subcellularLocation>
        <location evidence="1">Nucleus</location>
    </subcellularLocation>
</comment>
<dbReference type="PROSITE" id="PS50082">
    <property type="entry name" value="WD_REPEATS_2"/>
    <property type="match status" value="2"/>
</dbReference>
<dbReference type="HOGENOM" id="CLU_044117_0_0_1"/>
<proteinExistence type="inferred from homology"/>
<organism evidence="7 8">
    <name type="scientific">Emiliania huxleyi (strain CCMP1516)</name>
    <dbReference type="NCBI Taxonomy" id="280463"/>
    <lineage>
        <taxon>Eukaryota</taxon>
        <taxon>Haptista</taxon>
        <taxon>Haptophyta</taxon>
        <taxon>Prymnesiophyceae</taxon>
        <taxon>Isochrysidales</taxon>
        <taxon>Noelaerhabdaceae</taxon>
        <taxon>Emiliania</taxon>
    </lineage>
</organism>
<dbReference type="EnsemblProtists" id="EOD16844">
    <property type="protein sequence ID" value="EOD16844"/>
    <property type="gene ID" value="EMIHUDRAFT_66059"/>
</dbReference>
<evidence type="ECO:0000256" key="1">
    <source>
        <dbReference type="ARBA" id="ARBA00004123"/>
    </source>
</evidence>
<dbReference type="PANTHER" id="PTHR19861">
    <property type="entry name" value="WD40 REPEAT PROTEIN SWD2"/>
    <property type="match status" value="1"/>
</dbReference>
<evidence type="ECO:0000256" key="2">
    <source>
        <dbReference type="ARBA" id="ARBA00005616"/>
    </source>
</evidence>
<dbReference type="GO" id="GO:0016070">
    <property type="term" value="P:RNA metabolic process"/>
    <property type="evidence" value="ECO:0007669"/>
    <property type="project" value="UniProtKB-ARBA"/>
</dbReference>
<dbReference type="RefSeq" id="XP_005765823.1">
    <property type="nucleotide sequence ID" value="XM_005765766.1"/>
</dbReference>
<dbReference type="eggNOG" id="KOG1446">
    <property type="taxonomic scope" value="Eukaryota"/>
</dbReference>
<dbReference type="GO" id="GO:0048188">
    <property type="term" value="C:Set1C/COMPASS complex"/>
    <property type="evidence" value="ECO:0007669"/>
    <property type="project" value="TreeGrafter"/>
</dbReference>
<dbReference type="PANTHER" id="PTHR19861:SF0">
    <property type="entry name" value="WD REPEAT-CONTAINING PROTEIN 82"/>
    <property type="match status" value="1"/>
</dbReference>
<dbReference type="OMA" id="HNEGYIR"/>
<reference evidence="8" key="1">
    <citation type="journal article" date="2013" name="Nature">
        <title>Pan genome of the phytoplankton Emiliania underpins its global distribution.</title>
        <authorList>
            <person name="Read B.A."/>
            <person name="Kegel J."/>
            <person name="Klute M.J."/>
            <person name="Kuo A."/>
            <person name="Lefebvre S.C."/>
            <person name="Maumus F."/>
            <person name="Mayer C."/>
            <person name="Miller J."/>
            <person name="Monier A."/>
            <person name="Salamov A."/>
            <person name="Young J."/>
            <person name="Aguilar M."/>
            <person name="Claverie J.M."/>
            <person name="Frickenhaus S."/>
            <person name="Gonzalez K."/>
            <person name="Herman E.K."/>
            <person name="Lin Y.C."/>
            <person name="Napier J."/>
            <person name="Ogata H."/>
            <person name="Sarno A.F."/>
            <person name="Shmutz J."/>
            <person name="Schroeder D."/>
            <person name="de Vargas C."/>
            <person name="Verret F."/>
            <person name="von Dassow P."/>
            <person name="Valentin K."/>
            <person name="Van de Peer Y."/>
            <person name="Wheeler G."/>
            <person name="Dacks J.B."/>
            <person name="Delwiche C.F."/>
            <person name="Dyhrman S.T."/>
            <person name="Glockner G."/>
            <person name="John U."/>
            <person name="Richards T."/>
            <person name="Worden A.Z."/>
            <person name="Zhang X."/>
            <person name="Grigoriev I.V."/>
            <person name="Allen A.E."/>
            <person name="Bidle K."/>
            <person name="Borodovsky M."/>
            <person name="Bowler C."/>
            <person name="Brownlee C."/>
            <person name="Cock J.M."/>
            <person name="Elias M."/>
            <person name="Gladyshev V.N."/>
            <person name="Groth M."/>
            <person name="Guda C."/>
            <person name="Hadaegh A."/>
            <person name="Iglesias-Rodriguez M.D."/>
            <person name="Jenkins J."/>
            <person name="Jones B.M."/>
            <person name="Lawson T."/>
            <person name="Leese F."/>
            <person name="Lindquist E."/>
            <person name="Lobanov A."/>
            <person name="Lomsadze A."/>
            <person name="Malik S.B."/>
            <person name="Marsh M.E."/>
            <person name="Mackinder L."/>
            <person name="Mock T."/>
            <person name="Mueller-Roeber B."/>
            <person name="Pagarete A."/>
            <person name="Parker M."/>
            <person name="Probert I."/>
            <person name="Quesneville H."/>
            <person name="Raines C."/>
            <person name="Rensing S.A."/>
            <person name="Riano-Pachon D.M."/>
            <person name="Richier S."/>
            <person name="Rokitta S."/>
            <person name="Shiraiwa Y."/>
            <person name="Soanes D.M."/>
            <person name="van der Giezen M."/>
            <person name="Wahlund T.M."/>
            <person name="Williams B."/>
            <person name="Wilson W."/>
            <person name="Wolfe G."/>
            <person name="Wurch L.L."/>
        </authorList>
    </citation>
    <scope>NUCLEOTIDE SEQUENCE</scope>
</reference>
<feature type="repeat" description="WD" evidence="6">
    <location>
        <begin position="10"/>
        <end position="51"/>
    </location>
</feature>
<reference evidence="7" key="2">
    <citation type="submission" date="2024-10" db="UniProtKB">
        <authorList>
            <consortium name="EnsemblProtists"/>
        </authorList>
    </citation>
    <scope>IDENTIFICATION</scope>
</reference>
<dbReference type="STRING" id="2903.R1DXG7"/>
<evidence type="ECO:0000313" key="7">
    <source>
        <dbReference type="EnsemblProtists" id="EOD16844"/>
    </source>
</evidence>
<keyword evidence="4" id="KW-0677">Repeat</keyword>
<dbReference type="AlphaFoldDB" id="A0A0D3J009"/>
<feature type="repeat" description="WD" evidence="6">
    <location>
        <begin position="102"/>
        <end position="136"/>
    </location>
</feature>
<dbReference type="InterPro" id="IPR015943">
    <property type="entry name" value="WD40/YVTN_repeat-like_dom_sf"/>
</dbReference>
<protein>
    <recommendedName>
        <fullName evidence="9">Anaphase-promoting complex subunit 4 WD40 domain-containing protein</fullName>
    </recommendedName>
</protein>
<dbReference type="PROSITE" id="PS50294">
    <property type="entry name" value="WD_REPEATS_REGION"/>
    <property type="match status" value="1"/>
</dbReference>
<evidence type="ECO:0000256" key="4">
    <source>
        <dbReference type="ARBA" id="ARBA00022737"/>
    </source>
</evidence>
<dbReference type="KEGG" id="ehx:EMIHUDRAFT_66059"/>
<sequence length="310" mass="32924">MEAMAAGAILSEHKGRVMSLDFNGSGELMLSTGEDDRLCVYSCQSGQLQRAVQSPRYGVGIARFTHDPLSVICASRAGEAGGEGAHAIRYHSLHDNTYLRFFTGHTAPVLSLSVSPKDDVFASAAADETMRTWDLRVPGCLGVLRFPGSGRRPAVSFDPEGLVLAAGVGGNQVKLFDLRFASKGPFATFSVPGEPRDFASICFNFDGKLMLVGTAQGAAVSIDAFKGTELQTFRGHANKMGLPLEACFSADGAQVMSGSEDGKIWRWRTHDASLVAAQAGHRGPVTSVKCNPTRQLVASAGEEVCLWLPA</sequence>
<evidence type="ECO:0000256" key="6">
    <source>
        <dbReference type="PROSITE-ProRule" id="PRU00221"/>
    </source>
</evidence>
<evidence type="ECO:0008006" key="9">
    <source>
        <dbReference type="Google" id="ProtNLM"/>
    </source>
</evidence>
<dbReference type="SMART" id="SM00320">
    <property type="entry name" value="WD40"/>
    <property type="match status" value="6"/>
</dbReference>
<dbReference type="EnsemblProtists" id="EOD13394">
    <property type="protein sequence ID" value="EOD13394"/>
    <property type="gene ID" value="EMIHUDRAFT_76541"/>
</dbReference>
<dbReference type="InterPro" id="IPR001680">
    <property type="entry name" value="WD40_rpt"/>
</dbReference>
<accession>A0A0D3J009</accession>
<dbReference type="SUPFAM" id="SSF50978">
    <property type="entry name" value="WD40 repeat-like"/>
    <property type="match status" value="1"/>
</dbReference>
<name>A0A0D3J009_EMIH1</name>
<comment type="similarity">
    <text evidence="2">Belongs to the WD repeat SWD2 family.</text>
</comment>
<evidence type="ECO:0000256" key="3">
    <source>
        <dbReference type="ARBA" id="ARBA00022574"/>
    </source>
</evidence>
<dbReference type="GeneID" id="17263004"/>
<dbReference type="RefSeq" id="XP_005769273.1">
    <property type="nucleotide sequence ID" value="XM_005769216.1"/>
</dbReference>
<dbReference type="Pfam" id="PF00400">
    <property type="entry name" value="WD40"/>
    <property type="match status" value="4"/>
</dbReference>
<dbReference type="GeneID" id="17259551"/>
<dbReference type="KEGG" id="ehx:EMIHUDRAFT_76541"/>
<keyword evidence="8" id="KW-1185">Reference proteome</keyword>
<dbReference type="InterPro" id="IPR037867">
    <property type="entry name" value="Swd2/WDR82"/>
</dbReference>
<dbReference type="GO" id="GO:0003682">
    <property type="term" value="F:chromatin binding"/>
    <property type="evidence" value="ECO:0007669"/>
    <property type="project" value="TreeGrafter"/>
</dbReference>